<dbReference type="KEGG" id="jre:109003591"/>
<dbReference type="OrthoDB" id="1924787at2759"/>
<comment type="similarity">
    <text evidence="2">Belongs to the glycosyltransferase 47 family.</text>
</comment>
<evidence type="ECO:0000256" key="2">
    <source>
        <dbReference type="ARBA" id="ARBA00010271"/>
    </source>
</evidence>
<dbReference type="AlphaFoldDB" id="A0A2I4G0B9"/>
<sequence length="431" mass="49609">MNKARKIWLLYQTLTASLFFVFFFYAFFCTIPSASNLHSTGFLPVSPEDTSQESSNPSPVNVYVYRLPRKFTYGVVEHFWRARGFTDSETRGYPSHQHSAEWYLFLDLTTRSHELYWTGSPVIPVSQPEEAEFFYVPFFSSLSSIVNKNQLPSSSDWIKQYDDGKAQEELVAWLEKQEYWTRSEGRDHVLVCQNPKALNRVRDRVKNAVLLVSGFGRVRRDQGSPSKDLVVPCSHRISTYDVDIGVENRRLLLFAGNPYHHGGAKVRDFLFQALENEEDAIIEHEAASQENQVLASERMRSSKFCLDIPPPGSSPASCRLFDAIFSMCIPVIVNGSSIELPFEDVIDYRKIALFVQSTSAVKPAFLVTMLRNVTRDRILEYQQELKLVKRYFDYKDPNGAVKEIWHQVLQKLSLIKLMMINHDNGLQIRCM</sequence>
<keyword evidence="3" id="KW-0808">Transferase</keyword>
<dbReference type="Pfam" id="PF03016">
    <property type="entry name" value="Exostosin_GT47"/>
    <property type="match status" value="1"/>
</dbReference>
<evidence type="ECO:0000256" key="5">
    <source>
        <dbReference type="ARBA" id="ARBA00023034"/>
    </source>
</evidence>
<name>A0A2I4G0B9_JUGRE</name>
<keyword evidence="4" id="KW-0812">Transmembrane</keyword>
<dbReference type="GO" id="GO:0000139">
    <property type="term" value="C:Golgi membrane"/>
    <property type="evidence" value="ECO:0007669"/>
    <property type="project" value="UniProtKB-SubCell"/>
</dbReference>
<comment type="subcellular location">
    <subcellularLocation>
        <location evidence="1">Golgi apparatus membrane</location>
        <topology evidence="1">Single-pass type II membrane protein</topology>
    </subcellularLocation>
</comment>
<gene>
    <name evidence="7" type="primary">LOC109003591</name>
</gene>
<keyword evidence="6" id="KW-1185">Reference proteome</keyword>
<dbReference type="GO" id="GO:0016757">
    <property type="term" value="F:glycosyltransferase activity"/>
    <property type="evidence" value="ECO:0007669"/>
    <property type="project" value="UniProtKB-KW"/>
</dbReference>
<evidence type="ECO:0000256" key="3">
    <source>
        <dbReference type="ARBA" id="ARBA00022676"/>
    </source>
</evidence>
<dbReference type="InterPro" id="IPR004263">
    <property type="entry name" value="Exostosin"/>
</dbReference>
<accession>A0A2I4G0B9</accession>
<dbReference type="Gramene" id="Jr03_09300_p1">
    <property type="protein sequence ID" value="cds.Jr03_09300_p1"/>
    <property type="gene ID" value="Jr03_09300"/>
</dbReference>
<evidence type="ECO:0000256" key="1">
    <source>
        <dbReference type="ARBA" id="ARBA00004323"/>
    </source>
</evidence>
<dbReference type="Proteomes" id="UP000235220">
    <property type="component" value="Chromosome 3"/>
</dbReference>
<evidence type="ECO:0000313" key="7">
    <source>
        <dbReference type="RefSeq" id="XP_018837339.2"/>
    </source>
</evidence>
<keyword evidence="5" id="KW-0333">Golgi apparatus</keyword>
<proteinExistence type="inferred from homology"/>
<protein>
    <submittedName>
        <fullName evidence="7">Probable arabinosyltransferase ARAD1</fullName>
    </submittedName>
</protein>
<evidence type="ECO:0000313" key="6">
    <source>
        <dbReference type="Proteomes" id="UP000235220"/>
    </source>
</evidence>
<evidence type="ECO:0000256" key="4">
    <source>
        <dbReference type="ARBA" id="ARBA00022968"/>
    </source>
</evidence>
<dbReference type="PANTHER" id="PTHR11062:SF50">
    <property type="entry name" value="ARABINOSYLTRANSFERASE ARAD1-RELATED"/>
    <property type="match status" value="1"/>
</dbReference>
<keyword evidence="3" id="KW-0328">Glycosyltransferase</keyword>
<organism evidence="6 7">
    <name type="scientific">Juglans regia</name>
    <name type="common">English walnut</name>
    <dbReference type="NCBI Taxonomy" id="51240"/>
    <lineage>
        <taxon>Eukaryota</taxon>
        <taxon>Viridiplantae</taxon>
        <taxon>Streptophyta</taxon>
        <taxon>Embryophyta</taxon>
        <taxon>Tracheophyta</taxon>
        <taxon>Spermatophyta</taxon>
        <taxon>Magnoliopsida</taxon>
        <taxon>eudicotyledons</taxon>
        <taxon>Gunneridae</taxon>
        <taxon>Pentapetalae</taxon>
        <taxon>rosids</taxon>
        <taxon>fabids</taxon>
        <taxon>Fagales</taxon>
        <taxon>Juglandaceae</taxon>
        <taxon>Juglans</taxon>
    </lineage>
</organism>
<dbReference type="PANTHER" id="PTHR11062">
    <property type="entry name" value="EXOSTOSIN HEPARAN SULFATE GLYCOSYLTRANSFERASE -RELATED"/>
    <property type="match status" value="1"/>
</dbReference>
<reference evidence="7" key="1">
    <citation type="submission" date="2025-08" db="UniProtKB">
        <authorList>
            <consortium name="RefSeq"/>
        </authorList>
    </citation>
    <scope>IDENTIFICATION</scope>
    <source>
        <tissue evidence="7">Leaves</tissue>
    </source>
</reference>
<keyword evidence="4" id="KW-0735">Signal-anchor</keyword>
<dbReference type="InterPro" id="IPR040911">
    <property type="entry name" value="Exostosin_GT47"/>
</dbReference>
<dbReference type="RefSeq" id="XP_018837339.2">
    <property type="nucleotide sequence ID" value="XM_018981794.2"/>
</dbReference>
<dbReference type="GeneID" id="109003591"/>
<dbReference type="STRING" id="51240.A0A2I4G0B9"/>